<accession>A0AC59Z6R4</accession>
<evidence type="ECO:0000313" key="1">
    <source>
        <dbReference type="EMBL" id="CAN0268249.1"/>
    </source>
</evidence>
<reference evidence="1" key="1">
    <citation type="submission" date="2023-05" db="EMBL/GenBank/DDBJ databases">
        <authorList>
            <consortium name="ELIXIR-Norway"/>
        </authorList>
    </citation>
    <scope>NUCLEOTIDE SEQUENCE</scope>
</reference>
<name>A0AC59Z6R4_RANTA</name>
<protein>
    <submittedName>
        <fullName evidence="1">Uncharacterized protein</fullName>
    </submittedName>
</protein>
<sequence>MKQKRWSQERRDWRPQGCRGEVASAVTMDTSLMAPQRQNMVGDRQSVLGCPRDLKQSPWTPPFPRHIHSHTGRKTDSPRQPQRRRDVHTAPHAHPASAVSLSRSSGRSRSPVAPWGQRIQMVVPPQSPRLGGGSPPQAPHRPPPSSPAAPPGRGLQDLRPQPSTSLPPSALP</sequence>
<reference evidence="1" key="2">
    <citation type="submission" date="2025-03" db="EMBL/GenBank/DDBJ databases">
        <authorList>
            <consortium name="ELIXIR-Norway"/>
            <consortium name="Elixir Norway"/>
        </authorList>
    </citation>
    <scope>NUCLEOTIDE SEQUENCE</scope>
</reference>
<organism evidence="1 2">
    <name type="scientific">Rangifer tarandus platyrhynchus</name>
    <name type="common">Svalbard reindeer</name>
    <dbReference type="NCBI Taxonomy" id="3082113"/>
    <lineage>
        <taxon>Eukaryota</taxon>
        <taxon>Metazoa</taxon>
        <taxon>Chordata</taxon>
        <taxon>Craniata</taxon>
        <taxon>Vertebrata</taxon>
        <taxon>Euteleostomi</taxon>
        <taxon>Mammalia</taxon>
        <taxon>Eutheria</taxon>
        <taxon>Laurasiatheria</taxon>
        <taxon>Artiodactyla</taxon>
        <taxon>Ruminantia</taxon>
        <taxon>Pecora</taxon>
        <taxon>Cervidae</taxon>
        <taxon>Odocoileinae</taxon>
        <taxon>Rangifer</taxon>
    </lineage>
</organism>
<dbReference type="EMBL" id="OX596109">
    <property type="protein sequence ID" value="CAN0268249.1"/>
    <property type="molecule type" value="Genomic_DNA"/>
</dbReference>
<proteinExistence type="predicted"/>
<evidence type="ECO:0000313" key="2">
    <source>
        <dbReference type="Proteomes" id="UP001162501"/>
    </source>
</evidence>
<gene>
    <name evidence="1" type="ORF">MRATA1EN22A_LOCUS14626</name>
</gene>
<dbReference type="Proteomes" id="UP001162501">
    <property type="component" value="Chromosome 25"/>
</dbReference>